<dbReference type="InterPro" id="IPR007803">
    <property type="entry name" value="Asp/Arg/Pro-Hydrxlase"/>
</dbReference>
<evidence type="ECO:0000313" key="5">
    <source>
        <dbReference type="EMBL" id="KAK3268601.1"/>
    </source>
</evidence>
<reference evidence="5 6" key="1">
    <citation type="journal article" date="2015" name="Genome Biol. Evol.">
        <title>Comparative Genomics of a Bacterivorous Green Alga Reveals Evolutionary Causalities and Consequences of Phago-Mixotrophic Mode of Nutrition.</title>
        <authorList>
            <person name="Burns J.A."/>
            <person name="Paasch A."/>
            <person name="Narechania A."/>
            <person name="Kim E."/>
        </authorList>
    </citation>
    <scope>NUCLEOTIDE SEQUENCE [LARGE SCALE GENOMIC DNA]</scope>
    <source>
        <strain evidence="5 6">PLY_AMNH</strain>
    </source>
</reference>
<dbReference type="SUPFAM" id="SSF51197">
    <property type="entry name" value="Clavaminate synthase-like"/>
    <property type="match status" value="1"/>
</dbReference>
<evidence type="ECO:0000256" key="3">
    <source>
        <dbReference type="ARBA" id="ARBA00023002"/>
    </source>
</evidence>
<feature type="domain" description="Aspartyl/asparaginy/proline hydroxylase" evidence="4">
    <location>
        <begin position="46"/>
        <end position="203"/>
    </location>
</feature>
<comment type="caution">
    <text evidence="5">The sequence shown here is derived from an EMBL/GenBank/DDBJ whole genome shotgun (WGS) entry which is preliminary data.</text>
</comment>
<dbReference type="PANTHER" id="PTHR46332:SF5">
    <property type="entry name" value="ASPARTATE BETA-HYDROXYLASE DOMAIN CONTAINING 2"/>
    <property type="match status" value="1"/>
</dbReference>
<evidence type="ECO:0000313" key="6">
    <source>
        <dbReference type="Proteomes" id="UP001190700"/>
    </source>
</evidence>
<dbReference type="InterPro" id="IPR051821">
    <property type="entry name" value="Asp/Asn_beta-hydroxylase"/>
</dbReference>
<sequence>MRDGLDFSKDWGEQGGLQMASSYIEDLRTDAWHDVAEYDWAHRLESEAETVQRELENALATPSFDSKGNRIWATASRSDAMAYGPDWRTLVLQDRGRWDDKNAELFPQTSKLVQKLQIPSSECFFAVQRAHTGIKSHTDFTNFLLTAHLGLKIPEGNLWIKCGNETRDWEEKKMLIMDTSFMHSTENNTDEDRYVLIFRFWHPDLTVLEKEALQFIFDSLDNPDQIKVAQKLLAKRVKAAKRKPASRGGFGGGGFGKR</sequence>
<protein>
    <recommendedName>
        <fullName evidence="4">Aspartyl/asparaginy/proline hydroxylase domain-containing protein</fullName>
    </recommendedName>
</protein>
<dbReference type="EMBL" id="LGRX02011722">
    <property type="protein sequence ID" value="KAK3268601.1"/>
    <property type="molecule type" value="Genomic_DNA"/>
</dbReference>
<evidence type="ECO:0000256" key="2">
    <source>
        <dbReference type="ARBA" id="ARBA00022964"/>
    </source>
</evidence>
<dbReference type="Proteomes" id="UP001190700">
    <property type="component" value="Unassembled WGS sequence"/>
</dbReference>
<comment type="similarity">
    <text evidence="1">Belongs to the aspartyl/asparaginyl beta-hydroxylase family.</text>
</comment>
<keyword evidence="2" id="KW-0223">Dioxygenase</keyword>
<accession>A0AAE0FYW3</accession>
<evidence type="ECO:0000259" key="4">
    <source>
        <dbReference type="Pfam" id="PF05118"/>
    </source>
</evidence>
<name>A0AAE0FYW3_9CHLO</name>
<keyword evidence="6" id="KW-1185">Reference proteome</keyword>
<proteinExistence type="inferred from homology"/>
<evidence type="ECO:0000256" key="1">
    <source>
        <dbReference type="ARBA" id="ARBA00007730"/>
    </source>
</evidence>
<dbReference type="Gene3D" id="2.60.120.330">
    <property type="entry name" value="B-lactam Antibiotic, Isopenicillin N Synthase, Chain"/>
    <property type="match status" value="1"/>
</dbReference>
<keyword evidence="3" id="KW-0560">Oxidoreductase</keyword>
<dbReference type="Pfam" id="PF05118">
    <property type="entry name" value="Asp_Arg_Hydrox"/>
    <property type="match status" value="1"/>
</dbReference>
<dbReference type="InterPro" id="IPR027443">
    <property type="entry name" value="IPNS-like_sf"/>
</dbReference>
<dbReference type="PANTHER" id="PTHR46332">
    <property type="entry name" value="ASPARTATE BETA-HYDROXYLASE DOMAIN-CONTAINING PROTEIN 2"/>
    <property type="match status" value="1"/>
</dbReference>
<dbReference type="AlphaFoldDB" id="A0AAE0FYW3"/>
<dbReference type="GO" id="GO:0016020">
    <property type="term" value="C:membrane"/>
    <property type="evidence" value="ECO:0007669"/>
    <property type="project" value="TreeGrafter"/>
</dbReference>
<gene>
    <name evidence="5" type="ORF">CYMTET_22904</name>
</gene>
<dbReference type="GO" id="GO:0051213">
    <property type="term" value="F:dioxygenase activity"/>
    <property type="evidence" value="ECO:0007669"/>
    <property type="project" value="UniProtKB-KW"/>
</dbReference>
<organism evidence="5 6">
    <name type="scientific">Cymbomonas tetramitiformis</name>
    <dbReference type="NCBI Taxonomy" id="36881"/>
    <lineage>
        <taxon>Eukaryota</taxon>
        <taxon>Viridiplantae</taxon>
        <taxon>Chlorophyta</taxon>
        <taxon>Pyramimonadophyceae</taxon>
        <taxon>Pyramimonadales</taxon>
        <taxon>Pyramimonadaceae</taxon>
        <taxon>Cymbomonas</taxon>
    </lineage>
</organism>